<evidence type="ECO:0000313" key="5">
    <source>
        <dbReference type="EMBL" id="ACB08188.1"/>
    </source>
</evidence>
<reference evidence="5 6" key="1">
    <citation type="journal article" date="2008" name="Proc. Natl. Acad. Sci. U.S.A.">
        <title>A korarchaeal genome reveals new insights into the evolution of the Archaea.</title>
        <authorList>
            <person name="Elkins J.G."/>
            <person name="Podar M."/>
            <person name="Graham D.E."/>
            <person name="Makarova K.S."/>
            <person name="Wolf Y."/>
            <person name="Randau L."/>
            <person name="Hedlund B.P."/>
            <person name="Brochier-Armanet C."/>
            <person name="Kunin V."/>
            <person name="Anderson I."/>
            <person name="Lapidus A."/>
            <person name="Goltsman E."/>
            <person name="Barry K."/>
            <person name="Koonin E.V."/>
            <person name="Hugenholtz P."/>
            <person name="Kyrpides N."/>
            <person name="Wanner G."/>
            <person name="Richardson P."/>
            <person name="Keller M."/>
            <person name="Stetter K.O."/>
        </authorList>
    </citation>
    <scope>NUCLEOTIDE SEQUENCE [LARGE SCALE GENOMIC DNA]</scope>
    <source>
        <strain evidence="6">OPF8</strain>
    </source>
</reference>
<dbReference type="HOGENOM" id="CLU_004620_0_2_2"/>
<dbReference type="GO" id="GO:0006546">
    <property type="term" value="P:glycine catabolic process"/>
    <property type="evidence" value="ECO:0007669"/>
    <property type="project" value="InterPro"/>
</dbReference>
<dbReference type="SUPFAM" id="SSF53383">
    <property type="entry name" value="PLP-dependent transferases"/>
    <property type="match status" value="1"/>
</dbReference>
<evidence type="ECO:0000256" key="3">
    <source>
        <dbReference type="ARBA" id="ARBA00049026"/>
    </source>
</evidence>
<dbReference type="InterPro" id="IPR020581">
    <property type="entry name" value="GDC_P"/>
</dbReference>
<dbReference type="AlphaFoldDB" id="B1L6V9"/>
<dbReference type="InterPro" id="IPR023010">
    <property type="entry name" value="GcvPA"/>
</dbReference>
<dbReference type="GO" id="GO:0009116">
    <property type="term" value="P:nucleoside metabolic process"/>
    <property type="evidence" value="ECO:0007669"/>
    <property type="project" value="InterPro"/>
</dbReference>
<sequence length="429" mass="47207">MEELYSDVPEEILLKSPPEIGKRNDHIEIESIIDSKLSKKVRLIFTGGGMADHYIPPLVDELASRQEFYTSYTPYQPEFSQGVLQALFEYQSLMAELLGMDVVNASLYDFGSALGEAGRFSIRVTRRKKIVIASNVHPERKLVLRTYLDPVGAEIIEAPMDEARGTVDLGGLEKLVDDSVAMVYIELPNFYGILEERAEDIINIAHSKGALAAIGIDPILAAIIRPPGDLGADLVIGEGQHLGSPMSFGGPSLGIFAVRMDMRLVRQLPGRLIGMTKSFDGQRGYCMVLQTREQHIRREEATSNITTSSSLMAIRAAIYLALLGPGGLRKLAEKILYNTAYLKERISKIKGFKIPFTGINFKELAVSSSIPWERINSKLLSNGILGGFVVSGLFPEMDRGKNIALFSTTEKHGKAEIDMLVDLMGEVGE</sequence>
<dbReference type="Proteomes" id="UP000001686">
    <property type="component" value="Chromosome"/>
</dbReference>
<dbReference type="CDD" id="cd00613">
    <property type="entry name" value="GDC-P"/>
    <property type="match status" value="1"/>
</dbReference>
<dbReference type="EMBL" id="CP000968">
    <property type="protein sequence ID" value="ACB08188.1"/>
    <property type="molecule type" value="Genomic_DNA"/>
</dbReference>
<feature type="domain" description="Glycine cleavage system P-protein N-terminal" evidence="4">
    <location>
        <begin position="2"/>
        <end position="365"/>
    </location>
</feature>
<dbReference type="InParanoid" id="B1L6V9"/>
<keyword evidence="6" id="KW-1185">Reference proteome</keyword>
<dbReference type="Gene3D" id="3.40.640.10">
    <property type="entry name" value="Type I PLP-dependent aspartate aminotransferase-like (Major domain)"/>
    <property type="match status" value="1"/>
</dbReference>
<gene>
    <name evidence="5" type="ordered locus">Kcr_1442</name>
</gene>
<dbReference type="EnsemblBacteria" id="ACB08188">
    <property type="protein sequence ID" value="ACB08188"/>
    <property type="gene ID" value="Kcr_1442"/>
</dbReference>
<accession>B1L6V9</accession>
<evidence type="ECO:0000313" key="6">
    <source>
        <dbReference type="Proteomes" id="UP000001686"/>
    </source>
</evidence>
<dbReference type="KEGG" id="kcr:Kcr_1442"/>
<evidence type="ECO:0000256" key="2">
    <source>
        <dbReference type="ARBA" id="ARBA00023002"/>
    </source>
</evidence>
<dbReference type="Gene3D" id="3.90.1150.10">
    <property type="entry name" value="Aspartate Aminotransferase, domain 1"/>
    <property type="match status" value="1"/>
</dbReference>
<dbReference type="PANTHER" id="PTHR42806">
    <property type="entry name" value="GLYCINE CLEAVAGE SYSTEM P-PROTEIN"/>
    <property type="match status" value="1"/>
</dbReference>
<dbReference type="PhylomeDB" id="B1L6V9"/>
<protein>
    <recommendedName>
        <fullName evidence="1">glycine dehydrogenase (aminomethyl-transferring)</fullName>
        <ecNumber evidence="1">1.4.4.2</ecNumber>
    </recommendedName>
</protein>
<name>B1L6V9_KORCO</name>
<evidence type="ECO:0000259" key="4">
    <source>
        <dbReference type="Pfam" id="PF02347"/>
    </source>
</evidence>
<dbReference type="InterPro" id="IPR015424">
    <property type="entry name" value="PyrdxlP-dep_Trfase"/>
</dbReference>
<dbReference type="InterPro" id="IPR015422">
    <property type="entry name" value="PyrdxlP-dep_Trfase_small"/>
</dbReference>
<dbReference type="NCBIfam" id="NF001696">
    <property type="entry name" value="PRK00451.1"/>
    <property type="match status" value="1"/>
</dbReference>
<dbReference type="STRING" id="374847.Kcr_1442"/>
<keyword evidence="2 5" id="KW-0560">Oxidoreductase</keyword>
<comment type="catalytic activity">
    <reaction evidence="3">
        <text>N(6)-[(R)-lipoyl]-L-lysyl-[glycine-cleavage complex H protein] + glycine + H(+) = N(6)-[(R)-S(8)-aminomethyldihydrolipoyl]-L-lysyl-[glycine-cleavage complex H protein] + CO2</text>
        <dbReference type="Rhea" id="RHEA:24304"/>
        <dbReference type="Rhea" id="RHEA-COMP:10494"/>
        <dbReference type="Rhea" id="RHEA-COMP:10495"/>
        <dbReference type="ChEBI" id="CHEBI:15378"/>
        <dbReference type="ChEBI" id="CHEBI:16526"/>
        <dbReference type="ChEBI" id="CHEBI:57305"/>
        <dbReference type="ChEBI" id="CHEBI:83099"/>
        <dbReference type="ChEBI" id="CHEBI:83143"/>
        <dbReference type="EC" id="1.4.4.2"/>
    </reaction>
</comment>
<dbReference type="EC" id="1.4.4.2" evidence="1"/>
<organism evidence="5 6">
    <name type="scientific">Korarchaeum cryptofilum (strain OPF8)</name>
    <dbReference type="NCBI Taxonomy" id="374847"/>
    <lineage>
        <taxon>Archaea</taxon>
        <taxon>Thermoproteota</taxon>
        <taxon>Candidatus Korarchaeia</taxon>
        <taxon>Candidatus Korarchaeales</taxon>
        <taxon>Candidatus Korarchaeaceae</taxon>
        <taxon>Candidatus Korarchaeum</taxon>
    </lineage>
</organism>
<proteinExistence type="predicted"/>
<dbReference type="InterPro" id="IPR015421">
    <property type="entry name" value="PyrdxlP-dep_Trfase_major"/>
</dbReference>
<dbReference type="GO" id="GO:0004375">
    <property type="term" value="F:glycine dehydrogenase (decarboxylating) activity"/>
    <property type="evidence" value="ECO:0007669"/>
    <property type="project" value="UniProtKB-EC"/>
</dbReference>
<evidence type="ECO:0000256" key="1">
    <source>
        <dbReference type="ARBA" id="ARBA00012134"/>
    </source>
</evidence>
<dbReference type="InterPro" id="IPR049315">
    <property type="entry name" value="GDC-P_N"/>
</dbReference>
<dbReference type="Pfam" id="PF02347">
    <property type="entry name" value="GDC-P"/>
    <property type="match status" value="1"/>
</dbReference>
<dbReference type="eggNOG" id="arCOG00077">
    <property type="taxonomic scope" value="Archaea"/>
</dbReference>
<dbReference type="FunCoup" id="B1L6V9">
    <property type="interactions" value="49"/>
</dbReference>
<dbReference type="PANTHER" id="PTHR42806:SF1">
    <property type="entry name" value="GLYCINE DEHYDROGENASE (DECARBOXYLATING)"/>
    <property type="match status" value="1"/>
</dbReference>